<comment type="caution">
    <text evidence="1">The sequence shown here is derived from an EMBL/GenBank/DDBJ whole genome shotgun (WGS) entry which is preliminary data.</text>
</comment>
<name>A0A4R4K763_9BACT</name>
<reference evidence="1 2" key="1">
    <citation type="submission" date="2019-02" db="EMBL/GenBank/DDBJ databases">
        <title>Arundinibacter roseus gen. nov., sp. nov., a new member of the family Cytophagaceae.</title>
        <authorList>
            <person name="Szuroczki S."/>
            <person name="Khayer B."/>
            <person name="Sproer C."/>
            <person name="Toumi M."/>
            <person name="Szabo A."/>
            <person name="Felfoldi T."/>
            <person name="Schumann P."/>
            <person name="Toth E."/>
        </authorList>
    </citation>
    <scope>NUCLEOTIDE SEQUENCE [LARGE SCALE GENOMIC DNA]</scope>
    <source>
        <strain evidence="1 2">DMA-k-7a</strain>
    </source>
</reference>
<evidence type="ECO:0000313" key="2">
    <source>
        <dbReference type="Proteomes" id="UP000295706"/>
    </source>
</evidence>
<organism evidence="1 2">
    <name type="scientific">Arundinibacter roseus</name>
    <dbReference type="NCBI Taxonomy" id="2070510"/>
    <lineage>
        <taxon>Bacteria</taxon>
        <taxon>Pseudomonadati</taxon>
        <taxon>Bacteroidota</taxon>
        <taxon>Cytophagia</taxon>
        <taxon>Cytophagales</taxon>
        <taxon>Spirosomataceae</taxon>
        <taxon>Arundinibacter</taxon>
    </lineage>
</organism>
<dbReference type="Pfam" id="PF07274">
    <property type="entry name" value="DUF1440"/>
    <property type="match status" value="1"/>
</dbReference>
<sequence length="163" mass="17451">MNEAIWKGILAGAVAGLVGTAIKTIWEEVAPSRPSSIDSPPVVLTERVTQETTGHVLPESQKPAVEQSAHWIFGTGIGALYGGVTEAFPQAQKGMGSMLGVALYGATHGSVLPMLNTEPWPLHKPLKFATSEFSGHILYGLTVEFTRKIVRQWLNSRSSTVGL</sequence>
<gene>
    <name evidence="1" type="ORF">EZE20_16375</name>
</gene>
<dbReference type="AlphaFoldDB" id="A0A4R4K763"/>
<keyword evidence="2" id="KW-1185">Reference proteome</keyword>
<accession>A0A4R4K763</accession>
<evidence type="ECO:0000313" key="1">
    <source>
        <dbReference type="EMBL" id="TDB63348.1"/>
    </source>
</evidence>
<dbReference type="InterPro" id="IPR009898">
    <property type="entry name" value="DUF1440"/>
</dbReference>
<protein>
    <submittedName>
        <fullName evidence="1">DUF1440 domain-containing protein</fullName>
    </submittedName>
</protein>
<dbReference type="Proteomes" id="UP000295706">
    <property type="component" value="Unassembled WGS sequence"/>
</dbReference>
<dbReference type="EMBL" id="SMJU01000010">
    <property type="protein sequence ID" value="TDB63348.1"/>
    <property type="molecule type" value="Genomic_DNA"/>
</dbReference>
<dbReference type="RefSeq" id="WP_132119627.1">
    <property type="nucleotide sequence ID" value="NZ_SMJU01000010.1"/>
</dbReference>
<proteinExistence type="predicted"/>
<dbReference type="OrthoDB" id="1253601at2"/>